<feature type="region of interest" description="Disordered" evidence="8">
    <location>
        <begin position="162"/>
        <end position="196"/>
    </location>
</feature>
<dbReference type="InterPro" id="IPR027417">
    <property type="entry name" value="P-loop_NTPase"/>
</dbReference>
<evidence type="ECO:0000256" key="4">
    <source>
        <dbReference type="ARBA" id="ARBA00022763"/>
    </source>
</evidence>
<dbReference type="InterPro" id="IPR004582">
    <property type="entry name" value="Checkpoint_prot_Rad17_Rad24"/>
</dbReference>
<dbReference type="PANTHER" id="PTHR12172">
    <property type="entry name" value="CELL CYCLE CHECKPOINT PROTEIN RAD17"/>
    <property type="match status" value="1"/>
</dbReference>
<name>A0ABR3X3D0_9PEZI</name>
<feature type="region of interest" description="Disordered" evidence="8">
    <location>
        <begin position="841"/>
        <end position="920"/>
    </location>
</feature>
<feature type="compositionally biased region" description="Low complexity" evidence="8">
    <location>
        <begin position="729"/>
        <end position="746"/>
    </location>
</feature>
<dbReference type="Pfam" id="PF25812">
    <property type="entry name" value="RAD24_helical"/>
    <property type="match status" value="1"/>
</dbReference>
<feature type="compositionally biased region" description="Polar residues" evidence="8">
    <location>
        <begin position="46"/>
        <end position="60"/>
    </location>
</feature>
<feature type="compositionally biased region" description="Gly residues" evidence="8">
    <location>
        <begin position="858"/>
        <end position="871"/>
    </location>
</feature>
<evidence type="ECO:0000256" key="7">
    <source>
        <dbReference type="ARBA" id="ARBA00023306"/>
    </source>
</evidence>
<reference evidence="10 11" key="1">
    <citation type="journal article" date="2024" name="Commun. Biol.">
        <title>Comparative genomic analysis of thermophilic fungi reveals convergent evolutionary adaptations and gene losses.</title>
        <authorList>
            <person name="Steindorff A.S."/>
            <person name="Aguilar-Pontes M.V."/>
            <person name="Robinson A.J."/>
            <person name="Andreopoulos B."/>
            <person name="LaButti K."/>
            <person name="Kuo A."/>
            <person name="Mondo S."/>
            <person name="Riley R."/>
            <person name="Otillar R."/>
            <person name="Haridas S."/>
            <person name="Lipzen A."/>
            <person name="Grimwood J."/>
            <person name="Schmutz J."/>
            <person name="Clum A."/>
            <person name="Reid I.D."/>
            <person name="Moisan M.C."/>
            <person name="Butler G."/>
            <person name="Nguyen T.T.M."/>
            <person name="Dewar K."/>
            <person name="Conant G."/>
            <person name="Drula E."/>
            <person name="Henrissat B."/>
            <person name="Hansel C."/>
            <person name="Singer S."/>
            <person name="Hutchinson M.I."/>
            <person name="de Vries R.P."/>
            <person name="Natvig D.O."/>
            <person name="Powell A.J."/>
            <person name="Tsang A."/>
            <person name="Grigoriev I.V."/>
        </authorList>
    </citation>
    <scope>NUCLEOTIDE SEQUENCE [LARGE SCALE GENOMIC DNA]</scope>
    <source>
        <strain evidence="10 11">ATCC 24622</strain>
    </source>
</reference>
<evidence type="ECO:0000256" key="8">
    <source>
        <dbReference type="SAM" id="MobiDB-lite"/>
    </source>
</evidence>
<feature type="compositionally biased region" description="Low complexity" evidence="8">
    <location>
        <begin position="773"/>
        <end position="784"/>
    </location>
</feature>
<gene>
    <name evidence="10" type="ORF">VTK73DRAFT_2803</name>
</gene>
<dbReference type="SUPFAM" id="SSF52540">
    <property type="entry name" value="P-loop containing nucleoside triphosphate hydrolases"/>
    <property type="match status" value="1"/>
</dbReference>
<evidence type="ECO:0000256" key="5">
    <source>
        <dbReference type="ARBA" id="ARBA00022840"/>
    </source>
</evidence>
<feature type="compositionally biased region" description="Acidic residues" evidence="8">
    <location>
        <begin position="843"/>
        <end position="852"/>
    </location>
</feature>
<feature type="compositionally biased region" description="Low complexity" evidence="8">
    <location>
        <begin position="166"/>
        <end position="180"/>
    </location>
</feature>
<feature type="compositionally biased region" description="Polar residues" evidence="8">
    <location>
        <begin position="751"/>
        <end position="766"/>
    </location>
</feature>
<comment type="caution">
    <text evidence="10">The sequence shown here is derived from an EMBL/GenBank/DDBJ whole genome shotgun (WGS) entry which is preliminary data.</text>
</comment>
<evidence type="ECO:0000256" key="3">
    <source>
        <dbReference type="ARBA" id="ARBA00022741"/>
    </source>
</evidence>
<accession>A0ABR3X3D0</accession>
<dbReference type="Gene3D" id="3.40.50.300">
    <property type="entry name" value="P-loop containing nucleotide triphosphate hydrolases"/>
    <property type="match status" value="1"/>
</dbReference>
<organism evidence="10 11">
    <name type="scientific">Phialemonium thermophilum</name>
    <dbReference type="NCBI Taxonomy" id="223376"/>
    <lineage>
        <taxon>Eukaryota</taxon>
        <taxon>Fungi</taxon>
        <taxon>Dikarya</taxon>
        <taxon>Ascomycota</taxon>
        <taxon>Pezizomycotina</taxon>
        <taxon>Sordariomycetes</taxon>
        <taxon>Sordariomycetidae</taxon>
        <taxon>Cephalothecales</taxon>
        <taxon>Cephalothecaceae</taxon>
        <taxon>Phialemonium</taxon>
    </lineage>
</organism>
<dbReference type="EMBL" id="JAZHXJ010000181">
    <property type="protein sequence ID" value="KAL1870254.1"/>
    <property type="molecule type" value="Genomic_DNA"/>
</dbReference>
<comment type="subcellular location">
    <subcellularLocation>
        <location evidence="1">Nucleus</location>
    </subcellularLocation>
</comment>
<feature type="compositionally biased region" description="Basic residues" evidence="8">
    <location>
        <begin position="1"/>
        <end position="10"/>
    </location>
</feature>
<keyword evidence="3" id="KW-0547">Nucleotide-binding</keyword>
<comment type="similarity">
    <text evidence="2">Belongs to the rad17/RAD24 family.</text>
</comment>
<feature type="region of interest" description="Disordered" evidence="8">
    <location>
        <begin position="1"/>
        <end position="128"/>
    </location>
</feature>
<proteinExistence type="inferred from homology"/>
<keyword evidence="11" id="KW-1185">Reference proteome</keyword>
<feature type="region of interest" description="Disordered" evidence="8">
    <location>
        <begin position="721"/>
        <end position="791"/>
    </location>
</feature>
<dbReference type="PANTHER" id="PTHR12172:SF0">
    <property type="entry name" value="CELL CYCLE CHECKPOINT PROTEIN RAD17"/>
    <property type="match status" value="1"/>
</dbReference>
<keyword evidence="7" id="KW-0131">Cell cycle</keyword>
<keyword evidence="5" id="KW-0067">ATP-binding</keyword>
<evidence type="ECO:0000256" key="6">
    <source>
        <dbReference type="ARBA" id="ARBA00023242"/>
    </source>
</evidence>
<evidence type="ECO:0000313" key="10">
    <source>
        <dbReference type="EMBL" id="KAL1870254.1"/>
    </source>
</evidence>
<feature type="compositionally biased region" description="Polar residues" evidence="8">
    <location>
        <begin position="112"/>
        <end position="122"/>
    </location>
</feature>
<dbReference type="InterPro" id="IPR057927">
    <property type="entry name" value="RAD24-like_helical"/>
</dbReference>
<keyword evidence="6" id="KW-0539">Nucleus</keyword>
<feature type="compositionally biased region" description="Low complexity" evidence="8">
    <location>
        <begin position="71"/>
        <end position="84"/>
    </location>
</feature>
<evidence type="ECO:0000256" key="2">
    <source>
        <dbReference type="ARBA" id="ARBA00006168"/>
    </source>
</evidence>
<keyword evidence="4" id="KW-0227">DNA damage</keyword>
<sequence length="934" mass="100570">MAPPAKRRKRNVVDDSDGEADEGTKIENNTLTRYLFSSPDAKPLSTLATSSRGPTASPSPSRRKSVLARGTSTTASTKSPSASPEKSRTRGQKRAKIEEKGKSGDILALFSRQAQKSQSSNGKKAESLDVEDIISDPISEEDDVALNKASVSSVVVKNAQKRFRESSQSAPAPVSVSSISGQRFLKPPPPPTLSKTWADNGCDGEDLRPWSERFAPVNLDELAVHKRKVADVRRWLEDVLDGRLRQRLLVLKGAAGTGKTTTVQLLAKELRCDVLEWRNPAGSLGATQGYQSASAQFEEFLGRGGKFGQLDLDSDSDTPVTVPHEEGQSRRRLILIEEFPNTFMRSSSALTSFRNNILHFLAANTPSLAKLAQQPHTDPVTPIVMIISETLLATTSASADSFTAHRLLGTEILRHPGTCVIEFNAIAPSLLAKALELVVKKEARKSGRRRTPGPLVLKRLGEIGDIRSAISSLQFLCVKGDNDGDWGSKVAFTKPKKASKEPMALTRGEQDSLELISQREASLGIFHAVGKVVYNKRDETPLPCDSPSASAEDLPAYLAHHSRPKRSQVSVDSLIDEIGTDTHTFISALHENYILSCERPSSADPLSSVDYVNGCIEALSESDLLCPSWDVFFGGGRGYAGRYANNNLGSHVLRQDEMAFQVAVRGLLFSLPHPVKRRAPQAGKGADAFKMFYPTSLKLWRAKEEIEGLVNLWASTLLKGEDAGGSGQPQGSSSSNAGFANGSAAFRRGKTNGSVTDWATSPQKQLSKAPRSPTKTAPKETPTASRPLLSLGSAARNEMLLERLPYMTHIARRRRCYPGGGSSLGWRDLEKIVSFQGVAIGSDPDDASDPENPEGAGVAVGAGTGLGGGGEETWATDKPTGAEEEEGMTPRKRRQKGGLGAILSRSRVESDETALTGGLSMQSLVLSDDDIEDD</sequence>
<feature type="domain" description="Checkpoint protein RAD24-like helical bundle" evidence="9">
    <location>
        <begin position="520"/>
        <end position="628"/>
    </location>
</feature>
<protein>
    <recommendedName>
        <fullName evidence="9">Checkpoint protein RAD24-like helical bundle domain-containing protein</fullName>
    </recommendedName>
</protein>
<evidence type="ECO:0000259" key="9">
    <source>
        <dbReference type="Pfam" id="PF25812"/>
    </source>
</evidence>
<dbReference type="Pfam" id="PF03215">
    <property type="entry name" value="Rad17"/>
    <property type="match status" value="1"/>
</dbReference>
<dbReference type="Proteomes" id="UP001586593">
    <property type="component" value="Unassembled WGS sequence"/>
</dbReference>
<evidence type="ECO:0000313" key="11">
    <source>
        <dbReference type="Proteomes" id="UP001586593"/>
    </source>
</evidence>
<evidence type="ECO:0000256" key="1">
    <source>
        <dbReference type="ARBA" id="ARBA00004123"/>
    </source>
</evidence>